<dbReference type="PROSITE" id="PS01155">
    <property type="entry name" value="ENDONUCLEASE_III_2"/>
    <property type="match status" value="1"/>
</dbReference>
<comment type="similarity">
    <text evidence="3 14">Belongs to the Nth/MutY family.</text>
</comment>
<evidence type="ECO:0000256" key="13">
    <source>
        <dbReference type="ARBA" id="ARBA00023295"/>
    </source>
</evidence>
<dbReference type="OrthoDB" id="9802365at2"/>
<keyword evidence="17" id="KW-1185">Reference proteome</keyword>
<dbReference type="CDD" id="cd03431">
    <property type="entry name" value="NUDIX_DNA_Glycosylase_C-MutY"/>
    <property type="match status" value="1"/>
</dbReference>
<dbReference type="GO" id="GO:0035485">
    <property type="term" value="F:adenine/guanine mispair binding"/>
    <property type="evidence" value="ECO:0007669"/>
    <property type="project" value="TreeGrafter"/>
</dbReference>
<evidence type="ECO:0000313" key="16">
    <source>
        <dbReference type="EMBL" id="TDR78356.1"/>
    </source>
</evidence>
<keyword evidence="8 14" id="KW-0227">DNA damage</keyword>
<dbReference type="Gene3D" id="3.90.79.10">
    <property type="entry name" value="Nucleoside Triphosphate Pyrophosphohydrolase"/>
    <property type="match status" value="1"/>
</dbReference>
<evidence type="ECO:0000256" key="2">
    <source>
        <dbReference type="ARBA" id="ARBA00002933"/>
    </source>
</evidence>
<keyword evidence="7" id="KW-0479">Metal-binding</keyword>
<dbReference type="InterPro" id="IPR005760">
    <property type="entry name" value="A/G_AdeGlyc_MutY"/>
</dbReference>
<comment type="caution">
    <text evidence="16">The sequence shown here is derived from an EMBL/GenBank/DDBJ whole genome shotgun (WGS) entry which is preliminary data.</text>
</comment>
<dbReference type="PANTHER" id="PTHR42944:SF1">
    <property type="entry name" value="ADENINE DNA GLYCOSYLASE"/>
    <property type="match status" value="1"/>
</dbReference>
<feature type="domain" description="HhH-GPD" evidence="15">
    <location>
        <begin position="38"/>
        <end position="189"/>
    </location>
</feature>
<dbReference type="GO" id="GO:0006284">
    <property type="term" value="P:base-excision repair"/>
    <property type="evidence" value="ECO:0007669"/>
    <property type="project" value="UniProtKB-UniRule"/>
</dbReference>
<dbReference type="FunFam" id="1.10.340.30:FF:000002">
    <property type="entry name" value="Adenine DNA glycosylase"/>
    <property type="match status" value="1"/>
</dbReference>
<evidence type="ECO:0000256" key="14">
    <source>
        <dbReference type="RuleBase" id="RU365096"/>
    </source>
</evidence>
<evidence type="ECO:0000256" key="6">
    <source>
        <dbReference type="ARBA" id="ARBA00022485"/>
    </source>
</evidence>
<dbReference type="Pfam" id="PF14815">
    <property type="entry name" value="NUDIX_4"/>
    <property type="match status" value="1"/>
</dbReference>
<dbReference type="EMBL" id="SNZP01000008">
    <property type="protein sequence ID" value="TDR78356.1"/>
    <property type="molecule type" value="Genomic_DNA"/>
</dbReference>
<dbReference type="SMART" id="SM00478">
    <property type="entry name" value="ENDO3c"/>
    <property type="match status" value="1"/>
</dbReference>
<dbReference type="SUPFAM" id="SSF48150">
    <property type="entry name" value="DNA-glycosylase"/>
    <property type="match status" value="1"/>
</dbReference>
<dbReference type="GO" id="GO:0034039">
    <property type="term" value="F:8-oxo-7,8-dihydroguanine DNA N-glycosylase activity"/>
    <property type="evidence" value="ECO:0007669"/>
    <property type="project" value="TreeGrafter"/>
</dbReference>
<dbReference type="Pfam" id="PF00730">
    <property type="entry name" value="HhH-GPD"/>
    <property type="match status" value="1"/>
</dbReference>
<dbReference type="PANTHER" id="PTHR42944">
    <property type="entry name" value="ADENINE DNA GLYCOSYLASE"/>
    <property type="match status" value="1"/>
</dbReference>
<dbReference type="NCBIfam" id="TIGR01084">
    <property type="entry name" value="mutY"/>
    <property type="match status" value="1"/>
</dbReference>
<dbReference type="Pfam" id="PF00633">
    <property type="entry name" value="HHH"/>
    <property type="match status" value="1"/>
</dbReference>
<keyword evidence="9" id="KW-0378">Hydrolase</keyword>
<dbReference type="InterPro" id="IPR011257">
    <property type="entry name" value="DNA_glycosylase"/>
</dbReference>
<comment type="catalytic activity">
    <reaction evidence="1 14">
        <text>Hydrolyzes free adenine bases from 7,8-dihydro-8-oxoguanine:adenine mismatched double-stranded DNA, leaving an apurinic site.</text>
        <dbReference type="EC" id="3.2.2.31"/>
    </reaction>
</comment>
<keyword evidence="6" id="KW-0004">4Fe-4S</keyword>
<dbReference type="InterPro" id="IPR000445">
    <property type="entry name" value="HhH_motif"/>
</dbReference>
<dbReference type="InterPro" id="IPR003265">
    <property type="entry name" value="HhH-GPD_domain"/>
</dbReference>
<organism evidence="16 17">
    <name type="scientific">Paludibacterium purpuratum</name>
    <dbReference type="NCBI Taxonomy" id="1144873"/>
    <lineage>
        <taxon>Bacteria</taxon>
        <taxon>Pseudomonadati</taxon>
        <taxon>Pseudomonadota</taxon>
        <taxon>Betaproteobacteria</taxon>
        <taxon>Neisseriales</taxon>
        <taxon>Chromobacteriaceae</taxon>
        <taxon>Paludibacterium</taxon>
    </lineage>
</organism>
<evidence type="ECO:0000256" key="9">
    <source>
        <dbReference type="ARBA" id="ARBA00022801"/>
    </source>
</evidence>
<dbReference type="GO" id="GO:0032357">
    <property type="term" value="F:oxidized purine DNA binding"/>
    <property type="evidence" value="ECO:0007669"/>
    <property type="project" value="TreeGrafter"/>
</dbReference>
<evidence type="ECO:0000256" key="10">
    <source>
        <dbReference type="ARBA" id="ARBA00023004"/>
    </source>
</evidence>
<dbReference type="InterPro" id="IPR044298">
    <property type="entry name" value="MIG/MutY"/>
</dbReference>
<reference evidence="16 17" key="1">
    <citation type="submission" date="2019-03" db="EMBL/GenBank/DDBJ databases">
        <title>Genomic Encyclopedia of Type Strains, Phase III (KMG-III): the genomes of soil and plant-associated and newly described type strains.</title>
        <authorList>
            <person name="Whitman W."/>
        </authorList>
    </citation>
    <scope>NUCLEOTIDE SEQUENCE [LARGE SCALE GENOMIC DNA]</scope>
    <source>
        <strain evidence="16 17">CECT 8976</strain>
    </source>
</reference>
<dbReference type="RefSeq" id="WP_133681083.1">
    <property type="nucleotide sequence ID" value="NZ_SNZP01000008.1"/>
</dbReference>
<sequence length="348" mass="38741">MRETAFAERLIAWQRIHGRHDLPWQVRDPYRVWLSEIMLQQTQVASVLAYYARFLQSFPTVAALAAASQDEVLALWSGLGYYSRARNLHRAARMVVDDFNGVFPTTRSEIERLPGVGRSTAAAIAAFAFGQREAILDGNVKRVLTRVFGIEGHPGDKPVENRLWTLAESLLPPADMTAYTQGLMDLGATVCLRAKPKCADCPMTVECVARLEERQAELPTRKPKKAQPVRHVMMLLAVWRGQVLLQRRPNHGIWGGLLSLPECADSQEAEAWLMRHGEGDLLPSWPELTHVFTHFRLVITPQPILLSRLSPAVSQQADANWLPIDQAIAAGVPTPVGKLLGQWLAGVN</sequence>
<dbReference type="GO" id="GO:0046872">
    <property type="term" value="F:metal ion binding"/>
    <property type="evidence" value="ECO:0007669"/>
    <property type="project" value="UniProtKB-UniRule"/>
</dbReference>
<evidence type="ECO:0000256" key="1">
    <source>
        <dbReference type="ARBA" id="ARBA00000843"/>
    </source>
</evidence>
<evidence type="ECO:0000256" key="12">
    <source>
        <dbReference type="ARBA" id="ARBA00023204"/>
    </source>
</evidence>
<evidence type="ECO:0000256" key="3">
    <source>
        <dbReference type="ARBA" id="ARBA00008343"/>
    </source>
</evidence>
<evidence type="ECO:0000256" key="4">
    <source>
        <dbReference type="ARBA" id="ARBA00012045"/>
    </source>
</evidence>
<keyword evidence="13 14" id="KW-0326">Glycosidase</keyword>
<comment type="cofactor">
    <cofactor evidence="14">
        <name>[4Fe-4S] cluster</name>
        <dbReference type="ChEBI" id="CHEBI:49883"/>
    </cofactor>
    <text evidence="14">Binds 1 [4Fe-4S] cluster.</text>
</comment>
<evidence type="ECO:0000256" key="7">
    <source>
        <dbReference type="ARBA" id="ARBA00022723"/>
    </source>
</evidence>
<evidence type="ECO:0000256" key="5">
    <source>
        <dbReference type="ARBA" id="ARBA00022023"/>
    </source>
</evidence>
<evidence type="ECO:0000313" key="17">
    <source>
        <dbReference type="Proteomes" id="UP000295611"/>
    </source>
</evidence>
<dbReference type="SUPFAM" id="SSF55811">
    <property type="entry name" value="Nudix"/>
    <property type="match status" value="1"/>
</dbReference>
<dbReference type="PROSITE" id="PS00764">
    <property type="entry name" value="ENDONUCLEASE_III_1"/>
    <property type="match status" value="1"/>
</dbReference>
<accession>A0A4R7B3J9</accession>
<dbReference type="CDD" id="cd00056">
    <property type="entry name" value="ENDO3c"/>
    <property type="match status" value="1"/>
</dbReference>
<dbReference type="InterPro" id="IPR015797">
    <property type="entry name" value="NUDIX_hydrolase-like_dom_sf"/>
</dbReference>
<dbReference type="Proteomes" id="UP000295611">
    <property type="component" value="Unassembled WGS sequence"/>
</dbReference>
<proteinExistence type="inferred from homology"/>
<keyword evidence="10 14" id="KW-0408">Iron</keyword>
<dbReference type="GO" id="GO:0000701">
    <property type="term" value="F:purine-specific mismatch base pair DNA N-glycosylase activity"/>
    <property type="evidence" value="ECO:0007669"/>
    <property type="project" value="UniProtKB-EC"/>
</dbReference>
<dbReference type="InterPro" id="IPR023170">
    <property type="entry name" value="HhH_base_excis_C"/>
</dbReference>
<dbReference type="Gene3D" id="1.10.1670.10">
    <property type="entry name" value="Helix-hairpin-Helix base-excision DNA repair enzymes (C-terminal)"/>
    <property type="match status" value="1"/>
</dbReference>
<evidence type="ECO:0000256" key="8">
    <source>
        <dbReference type="ARBA" id="ARBA00022763"/>
    </source>
</evidence>
<dbReference type="GO" id="GO:0051539">
    <property type="term" value="F:4 iron, 4 sulfur cluster binding"/>
    <property type="evidence" value="ECO:0007669"/>
    <property type="project" value="UniProtKB-UniRule"/>
</dbReference>
<dbReference type="EC" id="3.2.2.31" evidence="4 14"/>
<gene>
    <name evidence="16" type="ORF">DFP86_10873</name>
</gene>
<dbReference type="GO" id="GO:0006298">
    <property type="term" value="P:mismatch repair"/>
    <property type="evidence" value="ECO:0007669"/>
    <property type="project" value="TreeGrafter"/>
</dbReference>
<dbReference type="InterPro" id="IPR004036">
    <property type="entry name" value="Endonuclease-III-like_CS2"/>
</dbReference>
<comment type="function">
    <text evidence="2">Adenine glycosylase active on G-A mispairs. MutY also corrects error-prone DNA synthesis past GO lesions which are due to the oxidatively damaged form of guanine: 7,8-dihydro-8-oxoguanine (8-oxo-dGTP).</text>
</comment>
<dbReference type="Gene3D" id="1.10.340.30">
    <property type="entry name" value="Hypothetical protein, domain 2"/>
    <property type="match status" value="1"/>
</dbReference>
<keyword evidence="11" id="KW-0411">Iron-sulfur</keyword>
<dbReference type="AlphaFoldDB" id="A0A4R7B3J9"/>
<evidence type="ECO:0000256" key="11">
    <source>
        <dbReference type="ARBA" id="ARBA00023014"/>
    </source>
</evidence>
<dbReference type="InterPro" id="IPR029119">
    <property type="entry name" value="MutY_C"/>
</dbReference>
<evidence type="ECO:0000259" key="15">
    <source>
        <dbReference type="SMART" id="SM00478"/>
    </source>
</evidence>
<dbReference type="InterPro" id="IPR004035">
    <property type="entry name" value="Endouclease-III_FeS-bd_BS"/>
</dbReference>
<keyword evidence="12" id="KW-0234">DNA repair</keyword>
<name>A0A4R7B3J9_9NEIS</name>
<protein>
    <recommendedName>
        <fullName evidence="5 14">Adenine DNA glycosylase</fullName>
        <ecNumber evidence="4 14">3.2.2.31</ecNumber>
    </recommendedName>
</protein>